<dbReference type="STRING" id="1317117.ATO7_10417"/>
<gene>
    <name evidence="1" type="ORF">ATO7_10417</name>
</gene>
<name>A0A1Y1SER9_9GAMM</name>
<dbReference type="PANTHER" id="PTHR39624">
    <property type="entry name" value="PROTEIN INVOLVED IN RIMO-MEDIATED BETA-METHYLTHIOLATION OF RIBOSOMAL PROTEIN S12 YCAO"/>
    <property type="match status" value="1"/>
</dbReference>
<dbReference type="InterPro" id="IPR036102">
    <property type="entry name" value="OsmC/Ohrsf"/>
</dbReference>
<reference evidence="1 2" key="1">
    <citation type="submission" date="2013-04" db="EMBL/GenBank/DDBJ databases">
        <title>Oceanococcus atlanticus 22II-S10r2 Genome Sequencing.</title>
        <authorList>
            <person name="Lai Q."/>
            <person name="Li G."/>
            <person name="Shao Z."/>
        </authorList>
    </citation>
    <scope>NUCLEOTIDE SEQUENCE [LARGE SCALE GENOMIC DNA]</scope>
    <source>
        <strain evidence="1 2">22II-S10r2</strain>
    </source>
</reference>
<dbReference type="OrthoDB" id="9789573at2"/>
<dbReference type="Gene3D" id="3.30.300.20">
    <property type="match status" value="1"/>
</dbReference>
<dbReference type="SUPFAM" id="SSF82784">
    <property type="entry name" value="OsmC-like"/>
    <property type="match status" value="1"/>
</dbReference>
<sequence>MSIHLSKAPQGTYRQQIRIDQHTLLSDVAPAFGGEGSAPDPHDLFDASLAACKAITVMMVARRRKLALDSIDLVVSRDASAEAKGHYALDVAMTFNGDLDETAHSKLLEIADKCPIHKLMTQAQISINTHLG</sequence>
<dbReference type="RefSeq" id="WP_083561679.1">
    <property type="nucleotide sequence ID" value="NZ_AQQV01000002.1"/>
</dbReference>
<comment type="caution">
    <text evidence="1">The sequence shown here is derived from an EMBL/GenBank/DDBJ whole genome shotgun (WGS) entry which is preliminary data.</text>
</comment>
<proteinExistence type="predicted"/>
<dbReference type="PANTHER" id="PTHR39624:SF2">
    <property type="entry name" value="OSMC-LIKE PROTEIN"/>
    <property type="match status" value="1"/>
</dbReference>
<evidence type="ECO:0000313" key="2">
    <source>
        <dbReference type="Proteomes" id="UP000192342"/>
    </source>
</evidence>
<dbReference type="Pfam" id="PF02566">
    <property type="entry name" value="OsmC"/>
    <property type="match status" value="1"/>
</dbReference>
<protein>
    <submittedName>
        <fullName evidence="1">Redox protein</fullName>
    </submittedName>
</protein>
<keyword evidence="2" id="KW-1185">Reference proteome</keyword>
<accession>A0A1Y1SER9</accession>
<evidence type="ECO:0000313" key="1">
    <source>
        <dbReference type="EMBL" id="ORE87449.1"/>
    </source>
</evidence>
<dbReference type="Proteomes" id="UP000192342">
    <property type="component" value="Unassembled WGS sequence"/>
</dbReference>
<dbReference type="InterPro" id="IPR015946">
    <property type="entry name" value="KH_dom-like_a/b"/>
</dbReference>
<dbReference type="InterPro" id="IPR003718">
    <property type="entry name" value="OsmC/Ohr_fam"/>
</dbReference>
<dbReference type="EMBL" id="AQQV01000002">
    <property type="protein sequence ID" value="ORE87449.1"/>
    <property type="molecule type" value="Genomic_DNA"/>
</dbReference>
<organism evidence="1 2">
    <name type="scientific">Oceanococcus atlanticus</name>
    <dbReference type="NCBI Taxonomy" id="1317117"/>
    <lineage>
        <taxon>Bacteria</taxon>
        <taxon>Pseudomonadati</taxon>
        <taxon>Pseudomonadota</taxon>
        <taxon>Gammaproteobacteria</taxon>
        <taxon>Chromatiales</taxon>
        <taxon>Oceanococcaceae</taxon>
        <taxon>Oceanococcus</taxon>
    </lineage>
</organism>
<dbReference type="AlphaFoldDB" id="A0A1Y1SER9"/>